<keyword evidence="2" id="KW-1185">Reference proteome</keyword>
<dbReference type="Gene3D" id="1.10.3700.10">
    <property type="entry name" value="AGR C 984p-like"/>
    <property type="match status" value="4"/>
</dbReference>
<dbReference type="InterPro" id="IPR023157">
    <property type="entry name" value="AGR-C-984p-like_sf"/>
</dbReference>
<dbReference type="AlphaFoldDB" id="A0A7W9Y7A0"/>
<evidence type="ECO:0008006" key="3">
    <source>
        <dbReference type="Google" id="ProtNLM"/>
    </source>
</evidence>
<evidence type="ECO:0000313" key="2">
    <source>
        <dbReference type="Proteomes" id="UP000547879"/>
    </source>
</evidence>
<dbReference type="InterPro" id="IPR010626">
    <property type="entry name" value="DUF1217"/>
</dbReference>
<protein>
    <recommendedName>
        <fullName evidence="3">Flagellar protein</fullName>
    </recommendedName>
</protein>
<comment type="caution">
    <text evidence="1">The sequence shown here is derived from an EMBL/GenBank/DDBJ whole genome shotgun (WGS) entry which is preliminary data.</text>
</comment>
<gene>
    <name evidence="1" type="ORF">HNQ72_002561</name>
</gene>
<name>A0A7W9Y7A0_9HYPH</name>
<dbReference type="RefSeq" id="WP_244654383.1">
    <property type="nucleotide sequence ID" value="NZ_BMHW01000002.1"/>
</dbReference>
<dbReference type="Pfam" id="PF06748">
    <property type="entry name" value="DUF1217"/>
    <property type="match status" value="4"/>
</dbReference>
<accession>A0A7W9Y7A0</accession>
<dbReference type="SUPFAM" id="SSF158837">
    <property type="entry name" value="AGR C 984p-like"/>
    <property type="match status" value="5"/>
</dbReference>
<proteinExistence type="predicted"/>
<dbReference type="Proteomes" id="UP000547879">
    <property type="component" value="Unassembled WGS sequence"/>
</dbReference>
<dbReference type="EMBL" id="JACHEG010000002">
    <property type="protein sequence ID" value="MBB6162743.1"/>
    <property type="molecule type" value="Genomic_DNA"/>
</dbReference>
<evidence type="ECO:0000313" key="1">
    <source>
        <dbReference type="EMBL" id="MBB6162743.1"/>
    </source>
</evidence>
<reference evidence="1 2" key="1">
    <citation type="submission" date="2020-08" db="EMBL/GenBank/DDBJ databases">
        <title>Genomic Encyclopedia of Type Strains, Phase IV (KMG-IV): sequencing the most valuable type-strain genomes for metagenomic binning, comparative biology and taxonomic classification.</title>
        <authorList>
            <person name="Goeker M."/>
        </authorList>
    </citation>
    <scope>NUCLEOTIDE SEQUENCE [LARGE SCALE GENOMIC DNA]</scope>
    <source>
        <strain evidence="1 2">DSM 100734</strain>
    </source>
</reference>
<organism evidence="1 2">
    <name type="scientific">Rhizobium wenxiniae</name>
    <dbReference type="NCBI Taxonomy" id="1737357"/>
    <lineage>
        <taxon>Bacteria</taxon>
        <taxon>Pseudomonadati</taxon>
        <taxon>Pseudomonadota</taxon>
        <taxon>Alphaproteobacteria</taxon>
        <taxon>Hyphomicrobiales</taxon>
        <taxon>Rhizobiaceae</taxon>
        <taxon>Rhizobium/Agrobacterium group</taxon>
        <taxon>Rhizobium</taxon>
    </lineage>
</organism>
<sequence>MEAQVWAMISAIAASKKASIRMVSSAFSTYTSYLVLNRDINSSLSRVASQGDVASNTAYYEENIGKVTTAEEFVNDYRLFSYAMKAYGLEEMTYAKAFMKKVLESDPNDDSSFANSLTDTRYADFAKAYNFSGDSAKAQTSAQTENLVTAYQDSFTQEETDIKSEVSYFQSKIGSVDHVNDIIGNDRLRTYVLESFGLDAKYTSKNYLSQVLTSDLNDPDSVANQASNDAWRKLAAAFNFSSDGTVAAGETAQSAEQTSDLRLDYIYNKSTYPSDLLLDANQSYWEKHVAEAGSASEITSDSRLLEYAKTAFGLRDTMMASSVASMMYSRTFAETIGNTELLDYFSFQTDGTVAAGGSAQTSEQATNLEAKYKTAFQATQADAVENAVSNFETRIADVKSIDDFFKSNADDDDANNDDVTEIWDVALRAFGIDPSEVKMTALRKILSSNLEDKDSYANQLGDERYVALVKAFNFDTKGDVDTPLLAQSENVTQDFTADYLSLKTRFLKGDERQKAGETATDEIEYFEKKMESISTVDELLSDSRLVNFLLESQEIDPKSVTKDELQQMFASDLDDPKSYVNQLDNKSFAKIVASFNFDTEGNLTSDTLGTVQQRGDVFQTVSNYYRQTLEEEQGDTNEGVRLALYFERKASSITSAYDILGDSALLNFFKTAYNLSTYFSSQELEKQAATVEKFVELDKLSDPDYVQKVIQRFTALYDSQNGATDSAALSILQGSSSSISPDTLLAVAQLSAR</sequence>